<proteinExistence type="predicted"/>
<organism evidence="1 2">
    <name type="scientific">Mariniflexile gromovii</name>
    <dbReference type="NCBI Taxonomy" id="362523"/>
    <lineage>
        <taxon>Bacteria</taxon>
        <taxon>Pseudomonadati</taxon>
        <taxon>Bacteroidota</taxon>
        <taxon>Flavobacteriia</taxon>
        <taxon>Flavobacteriales</taxon>
        <taxon>Flavobacteriaceae</taxon>
        <taxon>Mariniflexile</taxon>
    </lineage>
</organism>
<sequence length="58" mass="7048">MDSRIKIKKNQASQIENLRLANHFSYNWQVIDLLLKNQKRYKDLENKVNHVHMITKLK</sequence>
<protein>
    <submittedName>
        <fullName evidence="1">Uncharacterized protein</fullName>
    </submittedName>
</protein>
<accession>A0ABS4BP51</accession>
<comment type="caution">
    <text evidence="1">The sequence shown here is derived from an EMBL/GenBank/DDBJ whole genome shotgun (WGS) entry which is preliminary data.</text>
</comment>
<reference evidence="1 2" key="1">
    <citation type="submission" date="2021-04" db="EMBL/GenBank/DDBJ databases">
        <title>Mariniflexile gromovii gen. nov., sp. nov., a gliding bacterium isolated from the sea urchin Strongylocentrotus intermedius.</title>
        <authorList>
            <person name="Ko S."/>
            <person name="Le V."/>
            <person name="Ahn C.-Y."/>
            <person name="Oh H.-M."/>
        </authorList>
    </citation>
    <scope>NUCLEOTIDE SEQUENCE [LARGE SCALE GENOMIC DNA]</scope>
    <source>
        <strain evidence="1 2">KCTC 12570</strain>
    </source>
</reference>
<dbReference type="Proteomes" id="UP000670776">
    <property type="component" value="Unassembled WGS sequence"/>
</dbReference>
<keyword evidence="2" id="KW-1185">Reference proteome</keyword>
<gene>
    <name evidence="1" type="ORF">J8H85_00970</name>
</gene>
<dbReference type="EMBL" id="JAGJCB010000001">
    <property type="protein sequence ID" value="MBP0902384.1"/>
    <property type="molecule type" value="Genomic_DNA"/>
</dbReference>
<dbReference type="RefSeq" id="WP_209651757.1">
    <property type="nucleotide sequence ID" value="NZ_JAGJCB010000001.1"/>
</dbReference>
<evidence type="ECO:0000313" key="1">
    <source>
        <dbReference type="EMBL" id="MBP0902384.1"/>
    </source>
</evidence>
<evidence type="ECO:0000313" key="2">
    <source>
        <dbReference type="Proteomes" id="UP000670776"/>
    </source>
</evidence>
<name>A0ABS4BP51_9FLAO</name>